<dbReference type="SUPFAM" id="SSF55811">
    <property type="entry name" value="Nudix"/>
    <property type="match status" value="1"/>
</dbReference>
<proteinExistence type="inferred from homology"/>
<evidence type="ECO:0000259" key="4">
    <source>
        <dbReference type="PROSITE" id="PS51462"/>
    </source>
</evidence>
<keyword evidence="2 3" id="KW-0378">Hydrolase</keyword>
<comment type="similarity">
    <text evidence="3">Belongs to the Nudix hydrolase family.</text>
</comment>
<feature type="domain" description="Nudix hydrolase" evidence="4">
    <location>
        <begin position="50"/>
        <end position="188"/>
    </location>
</feature>
<organism evidence="5 6">
    <name type="scientific">Candidatus Anaerobutyricum stercoripullorum</name>
    <dbReference type="NCBI Taxonomy" id="2838456"/>
    <lineage>
        <taxon>Bacteria</taxon>
        <taxon>Bacillati</taxon>
        <taxon>Bacillota</taxon>
        <taxon>Clostridia</taxon>
        <taxon>Lachnospirales</taxon>
        <taxon>Lachnospiraceae</taxon>
        <taxon>Anaerobutyricum</taxon>
    </lineage>
</organism>
<dbReference type="InterPro" id="IPR020476">
    <property type="entry name" value="Nudix_hydrolase"/>
</dbReference>
<gene>
    <name evidence="5" type="ORF">H9849_00465</name>
</gene>
<evidence type="ECO:0000256" key="2">
    <source>
        <dbReference type="ARBA" id="ARBA00022801"/>
    </source>
</evidence>
<dbReference type="InterPro" id="IPR015797">
    <property type="entry name" value="NUDIX_hydrolase-like_dom_sf"/>
</dbReference>
<dbReference type="CDD" id="cd03424">
    <property type="entry name" value="NUDIX_ADPRase_Nudt5_UGPPase_Nudt14"/>
    <property type="match status" value="1"/>
</dbReference>
<dbReference type="PROSITE" id="PS00893">
    <property type="entry name" value="NUDIX_BOX"/>
    <property type="match status" value="1"/>
</dbReference>
<reference evidence="5" key="1">
    <citation type="journal article" date="2021" name="PeerJ">
        <title>Extensive microbial diversity within the chicken gut microbiome revealed by metagenomics and culture.</title>
        <authorList>
            <person name="Gilroy R."/>
            <person name="Ravi A."/>
            <person name="Getino M."/>
            <person name="Pursley I."/>
            <person name="Horton D.L."/>
            <person name="Alikhan N.F."/>
            <person name="Baker D."/>
            <person name="Gharbi K."/>
            <person name="Hall N."/>
            <person name="Watson M."/>
            <person name="Adriaenssens E.M."/>
            <person name="Foster-Nyarko E."/>
            <person name="Jarju S."/>
            <person name="Secka A."/>
            <person name="Antonio M."/>
            <person name="Oren A."/>
            <person name="Chaudhuri R.R."/>
            <person name="La Ragione R."/>
            <person name="Hildebrand F."/>
            <person name="Pallen M.J."/>
        </authorList>
    </citation>
    <scope>NUCLEOTIDE SEQUENCE</scope>
    <source>
        <strain evidence="5">ChiSxjej3B15-1167</strain>
    </source>
</reference>
<comment type="caution">
    <text evidence="5">The sequence shown here is derived from an EMBL/GenBank/DDBJ whole genome shotgun (WGS) entry which is preliminary data.</text>
</comment>
<dbReference type="PROSITE" id="PS51462">
    <property type="entry name" value="NUDIX"/>
    <property type="match status" value="1"/>
</dbReference>
<reference evidence="5" key="2">
    <citation type="submission" date="2021-04" db="EMBL/GenBank/DDBJ databases">
        <authorList>
            <person name="Gilroy R."/>
        </authorList>
    </citation>
    <scope>NUCLEOTIDE SEQUENCE</scope>
    <source>
        <strain evidence="5">ChiSxjej3B15-1167</strain>
    </source>
</reference>
<dbReference type="Gene3D" id="3.90.79.10">
    <property type="entry name" value="Nucleoside Triphosphate Pyrophosphohydrolase"/>
    <property type="match status" value="1"/>
</dbReference>
<dbReference type="PANTHER" id="PTHR11839:SF18">
    <property type="entry name" value="NUDIX HYDROLASE DOMAIN-CONTAINING PROTEIN"/>
    <property type="match status" value="1"/>
</dbReference>
<dbReference type="Pfam" id="PF00293">
    <property type="entry name" value="NUDIX"/>
    <property type="match status" value="1"/>
</dbReference>
<evidence type="ECO:0000313" key="5">
    <source>
        <dbReference type="EMBL" id="HIX71470.1"/>
    </source>
</evidence>
<dbReference type="Proteomes" id="UP000886805">
    <property type="component" value="Unassembled WGS sequence"/>
</dbReference>
<evidence type="ECO:0000256" key="3">
    <source>
        <dbReference type="RuleBase" id="RU003476"/>
    </source>
</evidence>
<dbReference type="GO" id="GO:0016462">
    <property type="term" value="F:pyrophosphatase activity"/>
    <property type="evidence" value="ECO:0007669"/>
    <property type="project" value="UniProtKB-ARBA"/>
</dbReference>
<dbReference type="InterPro" id="IPR000086">
    <property type="entry name" value="NUDIX_hydrolase_dom"/>
</dbReference>
<protein>
    <submittedName>
        <fullName evidence="5">NUDIX hydrolase</fullName>
    </submittedName>
</protein>
<dbReference type="AlphaFoldDB" id="A0A9D2BCK6"/>
<dbReference type="PANTHER" id="PTHR11839">
    <property type="entry name" value="UDP/ADP-SUGAR PYROPHOSPHATASE"/>
    <property type="match status" value="1"/>
</dbReference>
<evidence type="ECO:0000313" key="6">
    <source>
        <dbReference type="Proteomes" id="UP000886805"/>
    </source>
</evidence>
<dbReference type="GO" id="GO:0019693">
    <property type="term" value="P:ribose phosphate metabolic process"/>
    <property type="evidence" value="ECO:0007669"/>
    <property type="project" value="TreeGrafter"/>
</dbReference>
<comment type="cofactor">
    <cofactor evidence="1">
        <name>Mg(2+)</name>
        <dbReference type="ChEBI" id="CHEBI:18420"/>
    </cofactor>
</comment>
<dbReference type="GO" id="GO:0006753">
    <property type="term" value="P:nucleoside phosphate metabolic process"/>
    <property type="evidence" value="ECO:0007669"/>
    <property type="project" value="TreeGrafter"/>
</dbReference>
<sequence>MRQIPVLTSMKKTRDTPFLKNYTLHYINSEGGEKVYETVSNFDYEDPGQLGQQATGVVIVGWKGDSLLLCREFRMGVNHFVYNMPAGRMEEGETVEQCARRELFEETGLSLVRVHQILPPSYAAPDLSDSSAWVVFAEVDGELPEGTSEHTEADEWIRPGLYSRDEVARLLESRRFSGRAQMAAWFFANNMFFRT</sequence>
<accession>A0A9D2BCK6</accession>
<dbReference type="GO" id="GO:0005829">
    <property type="term" value="C:cytosol"/>
    <property type="evidence" value="ECO:0007669"/>
    <property type="project" value="TreeGrafter"/>
</dbReference>
<dbReference type="PRINTS" id="PR00502">
    <property type="entry name" value="NUDIXFAMILY"/>
</dbReference>
<evidence type="ECO:0000256" key="1">
    <source>
        <dbReference type="ARBA" id="ARBA00001946"/>
    </source>
</evidence>
<name>A0A9D2BCK6_9FIRM</name>
<dbReference type="InterPro" id="IPR020084">
    <property type="entry name" value="NUDIX_hydrolase_CS"/>
</dbReference>
<dbReference type="EMBL" id="DXEQ01000011">
    <property type="protein sequence ID" value="HIX71470.1"/>
    <property type="molecule type" value="Genomic_DNA"/>
</dbReference>